<dbReference type="EMBL" id="SLUK01000010">
    <property type="protein sequence ID" value="TCL42420.1"/>
    <property type="molecule type" value="Genomic_DNA"/>
</dbReference>
<keyword evidence="3" id="KW-1185">Reference proteome</keyword>
<name>A0A9X8Y7K0_9FIRM</name>
<keyword evidence="1" id="KW-0812">Transmembrane</keyword>
<keyword evidence="1" id="KW-1133">Transmembrane helix</keyword>
<reference evidence="2 3" key="1">
    <citation type="submission" date="2019-03" db="EMBL/GenBank/DDBJ databases">
        <title>Genomic Encyclopedia of Type Strains, Phase IV (KMG-IV): sequencing the most valuable type-strain genomes for metagenomic binning, comparative biology and taxonomic classification.</title>
        <authorList>
            <person name="Goeker M."/>
        </authorList>
    </citation>
    <scope>NUCLEOTIDE SEQUENCE [LARGE SCALE GENOMIC DNA]</scope>
    <source>
        <strain evidence="2 3">DSM 100433</strain>
    </source>
</reference>
<evidence type="ECO:0000313" key="3">
    <source>
        <dbReference type="Proteomes" id="UP000294682"/>
    </source>
</evidence>
<proteinExistence type="predicted"/>
<comment type="caution">
    <text evidence="2">The sequence shown here is derived from an EMBL/GenBank/DDBJ whole genome shotgun (WGS) entry which is preliminary data.</text>
</comment>
<gene>
    <name evidence="2" type="ORF">EDD78_11045</name>
</gene>
<dbReference type="OrthoDB" id="177269at2"/>
<keyword evidence="1" id="KW-0472">Membrane</keyword>
<feature type="transmembrane region" description="Helical" evidence="1">
    <location>
        <begin position="12"/>
        <end position="31"/>
    </location>
</feature>
<protein>
    <submittedName>
        <fullName evidence="2">Uncharacterized protein</fullName>
    </submittedName>
</protein>
<evidence type="ECO:0000256" key="1">
    <source>
        <dbReference type="SAM" id="Phobius"/>
    </source>
</evidence>
<dbReference type="Proteomes" id="UP000294682">
    <property type="component" value="Unassembled WGS sequence"/>
</dbReference>
<dbReference type="AlphaFoldDB" id="A0A9X8Y7K0"/>
<sequence length="60" mass="6407">MFGQNRPQPPIWRILVYIAVTIALLVGLGWFNTHILGDHTVYPDGAAPLSSVSSEASTAG</sequence>
<accession>A0A9X8Y7K0</accession>
<dbReference type="RefSeq" id="WP_079699916.1">
    <property type="nucleotide sequence ID" value="NZ_JADNAH010000014.1"/>
</dbReference>
<evidence type="ECO:0000313" key="2">
    <source>
        <dbReference type="EMBL" id="TCL42420.1"/>
    </source>
</evidence>
<organism evidence="2 3">
    <name type="scientific">Harryflintia acetispora</name>
    <dbReference type="NCBI Taxonomy" id="1849041"/>
    <lineage>
        <taxon>Bacteria</taxon>
        <taxon>Bacillati</taxon>
        <taxon>Bacillota</taxon>
        <taxon>Clostridia</taxon>
        <taxon>Eubacteriales</taxon>
        <taxon>Oscillospiraceae</taxon>
        <taxon>Harryflintia</taxon>
    </lineage>
</organism>